<accession>A0A9Q0X3D9</accession>
<reference evidence="2" key="1">
    <citation type="submission" date="2022-11" db="EMBL/GenBank/DDBJ databases">
        <authorList>
            <person name="Hyden B.L."/>
            <person name="Feng K."/>
            <person name="Yates T."/>
            <person name="Jawdy S."/>
            <person name="Smart L.B."/>
            <person name="Muchero W."/>
        </authorList>
    </citation>
    <scope>NUCLEOTIDE SEQUENCE</scope>
    <source>
        <tissue evidence="2">Shoot tip</tissue>
    </source>
</reference>
<name>A0A9Q0X3D9_9ROSI</name>
<dbReference type="Proteomes" id="UP001151752">
    <property type="component" value="Chromosome 16"/>
</dbReference>
<reference evidence="2" key="2">
    <citation type="journal article" date="2023" name="Int. J. Mol. Sci.">
        <title>De Novo Assembly and Annotation of 11 Diverse Shrub Willow (Salix) Genomes Reveals Novel Gene Organization in Sex-Linked Regions.</title>
        <authorList>
            <person name="Hyden B."/>
            <person name="Feng K."/>
            <person name="Yates T.B."/>
            <person name="Jawdy S."/>
            <person name="Cereghino C."/>
            <person name="Smart L.B."/>
            <person name="Muchero W."/>
        </authorList>
    </citation>
    <scope>NUCLEOTIDE SEQUENCE</scope>
    <source>
        <tissue evidence="2">Shoot tip</tissue>
    </source>
</reference>
<keyword evidence="3" id="KW-1185">Reference proteome</keyword>
<evidence type="ECO:0000256" key="1">
    <source>
        <dbReference type="SAM" id="SignalP"/>
    </source>
</evidence>
<evidence type="ECO:0000313" key="3">
    <source>
        <dbReference type="Proteomes" id="UP001151752"/>
    </source>
</evidence>
<feature type="chain" id="PRO_5040494678" description="Secreted protein" evidence="1">
    <location>
        <begin position="30"/>
        <end position="129"/>
    </location>
</feature>
<dbReference type="EMBL" id="JAPFFM010000001">
    <property type="protein sequence ID" value="KAJ6777999.1"/>
    <property type="molecule type" value="Genomic_DNA"/>
</dbReference>
<proteinExistence type="predicted"/>
<keyword evidence="1" id="KW-0732">Signal</keyword>
<dbReference type="AlphaFoldDB" id="A0A9Q0X3D9"/>
<organism evidence="2 3">
    <name type="scientific">Salix koriyanagi</name>
    <dbReference type="NCBI Taxonomy" id="2511006"/>
    <lineage>
        <taxon>Eukaryota</taxon>
        <taxon>Viridiplantae</taxon>
        <taxon>Streptophyta</taxon>
        <taxon>Embryophyta</taxon>
        <taxon>Tracheophyta</taxon>
        <taxon>Spermatophyta</taxon>
        <taxon>Magnoliopsida</taxon>
        <taxon>eudicotyledons</taxon>
        <taxon>Gunneridae</taxon>
        <taxon>Pentapetalae</taxon>
        <taxon>rosids</taxon>
        <taxon>fabids</taxon>
        <taxon>Malpighiales</taxon>
        <taxon>Salicaceae</taxon>
        <taxon>Saliceae</taxon>
        <taxon>Salix</taxon>
    </lineage>
</organism>
<sequence>MWKQDSPGFWVFWALLWAFRGWPELVVRARPLGRQPSLLGLPSQGSFLGLGSSMGSSKGPLAKSLSPSGLQFWAWAAAPEFKQCRITAQTLGACCAASWMGCVGKPNGLQDLARLFFFFDLRVVPSLGL</sequence>
<evidence type="ECO:0008006" key="4">
    <source>
        <dbReference type="Google" id="ProtNLM"/>
    </source>
</evidence>
<gene>
    <name evidence="2" type="ORF">OIU74_001894</name>
</gene>
<comment type="caution">
    <text evidence="2">The sequence shown here is derived from an EMBL/GenBank/DDBJ whole genome shotgun (WGS) entry which is preliminary data.</text>
</comment>
<evidence type="ECO:0000313" key="2">
    <source>
        <dbReference type="EMBL" id="KAJ6777999.1"/>
    </source>
</evidence>
<feature type="signal peptide" evidence="1">
    <location>
        <begin position="1"/>
        <end position="29"/>
    </location>
</feature>
<protein>
    <recommendedName>
        <fullName evidence="4">Secreted protein</fullName>
    </recommendedName>
</protein>